<sequence length="301" mass="33401">MGHHHHHHHTGHMNKRNLKVAMAIIGSWMFIQFIGGLWTGSLALLADAVHMFNDFSNLLISLVAIILAAKAATRKRTFGNHRYEVLAALLNSVALLIISVFIIREAIDRFMAPQEVMGGAMIVIAFIGLIANIGAMLALMRGDVKDNLNMRGAYLHVLSDALGSVAAIVAGVIIYFTGWYIADPILSIIIAIMIFLTAISLLKETIHVLLEGTPTNIHLEEVENALLQIEGVINIHDLHVWTITSGINSLTAHLIIEPSYSEKHHDILLQANDYIRTKLHIEHSTIQIEKEDLREQEHPSI</sequence>
<dbReference type="Gene3D" id="1.20.1510.10">
    <property type="entry name" value="Cation efflux protein transmembrane domain"/>
    <property type="match status" value="1"/>
</dbReference>
<evidence type="ECO:0000256" key="6">
    <source>
        <dbReference type="ARBA" id="ARBA00023065"/>
    </source>
</evidence>
<evidence type="ECO:0000256" key="3">
    <source>
        <dbReference type="ARBA" id="ARBA00022448"/>
    </source>
</evidence>
<dbReference type="Proteomes" id="UP000018895">
    <property type="component" value="Unassembled WGS sequence"/>
</dbReference>
<evidence type="ECO:0000259" key="10">
    <source>
        <dbReference type="Pfam" id="PF16916"/>
    </source>
</evidence>
<dbReference type="GO" id="GO:0005886">
    <property type="term" value="C:plasma membrane"/>
    <property type="evidence" value="ECO:0007669"/>
    <property type="project" value="TreeGrafter"/>
</dbReference>
<dbReference type="InterPro" id="IPR027470">
    <property type="entry name" value="Cation_efflux_CTD"/>
</dbReference>
<protein>
    <submittedName>
        <fullName evidence="11">Cobalt-zinc-cadmium resistance protein CzcD</fullName>
    </submittedName>
</protein>
<dbReference type="EMBL" id="BAUU01000001">
    <property type="protein sequence ID" value="GAE28686.1"/>
    <property type="molecule type" value="Genomic_DNA"/>
</dbReference>
<evidence type="ECO:0000256" key="4">
    <source>
        <dbReference type="ARBA" id="ARBA00022692"/>
    </source>
</evidence>
<evidence type="ECO:0000256" key="7">
    <source>
        <dbReference type="ARBA" id="ARBA00023136"/>
    </source>
</evidence>
<evidence type="ECO:0000313" key="12">
    <source>
        <dbReference type="Proteomes" id="UP000018895"/>
    </source>
</evidence>
<gene>
    <name evidence="11" type="ORF">JCM9152_14</name>
</gene>
<proteinExistence type="inferred from homology"/>
<feature type="transmembrane region" description="Helical" evidence="8">
    <location>
        <begin position="152"/>
        <end position="178"/>
    </location>
</feature>
<keyword evidence="3" id="KW-0813">Transport</keyword>
<comment type="similarity">
    <text evidence="2">Belongs to the cation diffusion facilitator (CDF) transporter (TC 2.A.4) family. SLC30A subfamily.</text>
</comment>
<feature type="domain" description="Cation efflux protein cytoplasmic" evidence="10">
    <location>
        <begin position="215"/>
        <end position="290"/>
    </location>
</feature>
<dbReference type="Pfam" id="PF01545">
    <property type="entry name" value="Cation_efflux"/>
    <property type="match status" value="1"/>
</dbReference>
<dbReference type="AlphaFoldDB" id="W4Q9E8"/>
<keyword evidence="7 8" id="KW-0472">Membrane</keyword>
<keyword evidence="4 8" id="KW-0812">Transmembrane</keyword>
<dbReference type="PANTHER" id="PTHR11562:SF17">
    <property type="entry name" value="RE54080P-RELATED"/>
    <property type="match status" value="1"/>
</dbReference>
<dbReference type="NCBIfam" id="TIGR01297">
    <property type="entry name" value="CDF"/>
    <property type="match status" value="1"/>
</dbReference>
<feature type="domain" description="Cation efflux protein transmembrane" evidence="9">
    <location>
        <begin position="19"/>
        <end position="210"/>
    </location>
</feature>
<evidence type="ECO:0000256" key="5">
    <source>
        <dbReference type="ARBA" id="ARBA00022989"/>
    </source>
</evidence>
<dbReference type="Pfam" id="PF16916">
    <property type="entry name" value="ZT_dimer"/>
    <property type="match status" value="1"/>
</dbReference>
<evidence type="ECO:0000259" key="9">
    <source>
        <dbReference type="Pfam" id="PF01545"/>
    </source>
</evidence>
<dbReference type="InterPro" id="IPR050681">
    <property type="entry name" value="CDF/SLC30A"/>
</dbReference>
<keyword evidence="12" id="KW-1185">Reference proteome</keyword>
<dbReference type="InterPro" id="IPR036837">
    <property type="entry name" value="Cation_efflux_CTD_sf"/>
</dbReference>
<reference evidence="11" key="1">
    <citation type="journal article" date="2014" name="Genome Announc.">
        <title>Draft Genome Sequences of Three Alkaliphilic Bacillus Strains, Bacillus wakoensis JCM 9140T, Bacillus akibai JCM 9157T, and Bacillus hemicellulosilyticus JCM 9152T.</title>
        <authorList>
            <person name="Yuki M."/>
            <person name="Oshima K."/>
            <person name="Suda W."/>
            <person name="Oshida Y."/>
            <person name="Kitamura K."/>
            <person name="Iida T."/>
            <person name="Hattori M."/>
            <person name="Ohkuma M."/>
        </authorList>
    </citation>
    <scope>NUCLEOTIDE SEQUENCE [LARGE SCALE GENOMIC DNA]</scope>
    <source>
        <strain evidence="11">JCM 9152</strain>
    </source>
</reference>
<feature type="transmembrane region" description="Helical" evidence="8">
    <location>
        <begin position="55"/>
        <end position="73"/>
    </location>
</feature>
<keyword evidence="5 8" id="KW-1133">Transmembrane helix</keyword>
<dbReference type="InterPro" id="IPR058533">
    <property type="entry name" value="Cation_efflux_TM"/>
</dbReference>
<evidence type="ECO:0000256" key="8">
    <source>
        <dbReference type="SAM" id="Phobius"/>
    </source>
</evidence>
<evidence type="ECO:0000256" key="2">
    <source>
        <dbReference type="ARBA" id="ARBA00008873"/>
    </source>
</evidence>
<dbReference type="GO" id="GO:0005385">
    <property type="term" value="F:zinc ion transmembrane transporter activity"/>
    <property type="evidence" value="ECO:0007669"/>
    <property type="project" value="TreeGrafter"/>
</dbReference>
<feature type="transmembrane region" description="Helical" evidence="8">
    <location>
        <begin position="85"/>
        <end position="104"/>
    </location>
</feature>
<dbReference type="RefSeq" id="WP_035339602.1">
    <property type="nucleotide sequence ID" value="NZ_BAUU01000001.1"/>
</dbReference>
<dbReference type="SUPFAM" id="SSF160240">
    <property type="entry name" value="Cation efflux protein cytoplasmic domain-like"/>
    <property type="match status" value="1"/>
</dbReference>
<keyword evidence="6" id="KW-0406">Ion transport</keyword>
<feature type="transmembrane region" description="Helical" evidence="8">
    <location>
        <begin position="184"/>
        <end position="202"/>
    </location>
</feature>
<feature type="transmembrane region" description="Helical" evidence="8">
    <location>
        <begin position="20"/>
        <end position="43"/>
    </location>
</feature>
<comment type="subcellular location">
    <subcellularLocation>
        <location evidence="1">Membrane</location>
        <topology evidence="1">Multi-pass membrane protein</topology>
    </subcellularLocation>
</comment>
<accession>W4Q9E8</accession>
<dbReference type="STRING" id="1236971.JCM9152_14"/>
<dbReference type="PANTHER" id="PTHR11562">
    <property type="entry name" value="CATION EFFLUX PROTEIN/ ZINC TRANSPORTER"/>
    <property type="match status" value="1"/>
</dbReference>
<dbReference type="InterPro" id="IPR002524">
    <property type="entry name" value="Cation_efflux"/>
</dbReference>
<evidence type="ECO:0000313" key="11">
    <source>
        <dbReference type="EMBL" id="GAE28686.1"/>
    </source>
</evidence>
<organism evidence="11 12">
    <name type="scientific">Halalkalibacter hemicellulosilyticusJCM 9152</name>
    <dbReference type="NCBI Taxonomy" id="1236971"/>
    <lineage>
        <taxon>Bacteria</taxon>
        <taxon>Bacillati</taxon>
        <taxon>Bacillota</taxon>
        <taxon>Bacilli</taxon>
        <taxon>Bacillales</taxon>
        <taxon>Bacillaceae</taxon>
        <taxon>Halalkalibacter</taxon>
    </lineage>
</organism>
<evidence type="ECO:0000256" key="1">
    <source>
        <dbReference type="ARBA" id="ARBA00004141"/>
    </source>
</evidence>
<comment type="caution">
    <text evidence="11">The sequence shown here is derived from an EMBL/GenBank/DDBJ whole genome shotgun (WGS) entry which is preliminary data.</text>
</comment>
<dbReference type="OrthoDB" id="9809646at2"/>
<name>W4Q9E8_9BACI</name>
<dbReference type="InterPro" id="IPR027469">
    <property type="entry name" value="Cation_efflux_TMD_sf"/>
</dbReference>
<dbReference type="SUPFAM" id="SSF161111">
    <property type="entry name" value="Cation efflux protein transmembrane domain-like"/>
    <property type="match status" value="1"/>
</dbReference>
<feature type="transmembrane region" description="Helical" evidence="8">
    <location>
        <begin position="116"/>
        <end position="140"/>
    </location>
</feature>